<comment type="cofactor">
    <cofactor evidence="15">
        <name>Zn(2+)</name>
        <dbReference type="ChEBI" id="CHEBI:29105"/>
    </cofactor>
    <cofactor evidence="15">
        <name>Co(2+)</name>
        <dbReference type="ChEBI" id="CHEBI:48828"/>
    </cofactor>
    <text evidence="15">Binds 2 Zn(2+) or Co(2+) ions per subunit.</text>
</comment>
<dbReference type="NCBIfam" id="TIGR01246">
    <property type="entry name" value="dapE_proteo"/>
    <property type="match status" value="1"/>
</dbReference>
<keyword evidence="18" id="KW-1185">Reference proteome</keyword>
<dbReference type="UniPathway" id="UPA00034">
    <property type="reaction ID" value="UER00021"/>
</dbReference>
<dbReference type="AlphaFoldDB" id="A0A3N1Y102"/>
<evidence type="ECO:0000256" key="1">
    <source>
        <dbReference type="ARBA" id="ARBA00005130"/>
    </source>
</evidence>
<feature type="active site" evidence="15">
    <location>
        <position position="68"/>
    </location>
</feature>
<dbReference type="Gene3D" id="3.30.70.360">
    <property type="match status" value="1"/>
</dbReference>
<comment type="catalytic activity">
    <reaction evidence="14 15">
        <text>N-succinyl-(2S,6S)-2,6-diaminopimelate + H2O = (2S,6S)-2,6-diaminopimelate + succinate</text>
        <dbReference type="Rhea" id="RHEA:22608"/>
        <dbReference type="ChEBI" id="CHEBI:15377"/>
        <dbReference type="ChEBI" id="CHEBI:30031"/>
        <dbReference type="ChEBI" id="CHEBI:57609"/>
        <dbReference type="ChEBI" id="CHEBI:58087"/>
        <dbReference type="EC" id="3.5.1.18"/>
    </reaction>
</comment>
<comment type="similarity">
    <text evidence="2 15">Belongs to the peptidase M20A family. DapE subfamily.</text>
</comment>
<dbReference type="InterPro" id="IPR050072">
    <property type="entry name" value="Peptidase_M20A"/>
</dbReference>
<keyword evidence="6 15" id="KW-0028">Amino-acid biosynthesis</keyword>
<dbReference type="InterPro" id="IPR005941">
    <property type="entry name" value="DapE_proteobac"/>
</dbReference>
<evidence type="ECO:0000256" key="3">
    <source>
        <dbReference type="ARBA" id="ARBA00011738"/>
    </source>
</evidence>
<feature type="binding site" evidence="15">
    <location>
        <position position="348"/>
    </location>
    <ligand>
        <name>Zn(2+)</name>
        <dbReference type="ChEBI" id="CHEBI:29105"/>
        <label>2</label>
    </ligand>
</feature>
<evidence type="ECO:0000256" key="11">
    <source>
        <dbReference type="ARBA" id="ARBA00023154"/>
    </source>
</evidence>
<evidence type="ECO:0000256" key="10">
    <source>
        <dbReference type="ARBA" id="ARBA00022915"/>
    </source>
</evidence>
<dbReference type="InterPro" id="IPR011650">
    <property type="entry name" value="Peptidase_M20_dimer"/>
</dbReference>
<evidence type="ECO:0000313" key="18">
    <source>
        <dbReference type="Proteomes" id="UP000276634"/>
    </source>
</evidence>
<evidence type="ECO:0000256" key="13">
    <source>
        <dbReference type="ARBA" id="ARBA00031891"/>
    </source>
</evidence>
<keyword evidence="12 15" id="KW-0170">Cobalt</keyword>
<evidence type="ECO:0000256" key="15">
    <source>
        <dbReference type="HAMAP-Rule" id="MF_01690"/>
    </source>
</evidence>
<dbReference type="PANTHER" id="PTHR43808">
    <property type="entry name" value="ACETYLORNITHINE DEACETYLASE"/>
    <property type="match status" value="1"/>
</dbReference>
<keyword evidence="7 15" id="KW-0479">Metal-binding</keyword>
<feature type="binding site" evidence="15">
    <location>
        <position position="99"/>
    </location>
    <ligand>
        <name>Zn(2+)</name>
        <dbReference type="ChEBI" id="CHEBI:29105"/>
        <label>1</label>
    </ligand>
</feature>
<comment type="subunit">
    <text evidence="3 15">Homodimer.</text>
</comment>
<dbReference type="Proteomes" id="UP000276634">
    <property type="component" value="Unassembled WGS sequence"/>
</dbReference>
<keyword evidence="11 15" id="KW-0457">Lysine biosynthesis</keyword>
<evidence type="ECO:0000256" key="6">
    <source>
        <dbReference type="ARBA" id="ARBA00022605"/>
    </source>
</evidence>
<dbReference type="NCBIfam" id="NF009557">
    <property type="entry name" value="PRK13009.1"/>
    <property type="match status" value="1"/>
</dbReference>
<comment type="caution">
    <text evidence="17">The sequence shown here is derived from an EMBL/GenBank/DDBJ whole genome shotgun (WGS) entry which is preliminary data.</text>
</comment>
<evidence type="ECO:0000256" key="7">
    <source>
        <dbReference type="ARBA" id="ARBA00022723"/>
    </source>
</evidence>
<dbReference type="GO" id="GO:0019877">
    <property type="term" value="P:diaminopimelate biosynthetic process"/>
    <property type="evidence" value="ECO:0007669"/>
    <property type="project" value="UniProtKB-UniRule"/>
</dbReference>
<dbReference type="EMBL" id="RJVI01000002">
    <property type="protein sequence ID" value="ROR32208.1"/>
    <property type="molecule type" value="Genomic_DNA"/>
</dbReference>
<evidence type="ECO:0000256" key="8">
    <source>
        <dbReference type="ARBA" id="ARBA00022801"/>
    </source>
</evidence>
<evidence type="ECO:0000256" key="12">
    <source>
        <dbReference type="ARBA" id="ARBA00023285"/>
    </source>
</evidence>
<sequence length="377" mass="39901">MSAVLDLACELIRRPSVTPEDAGCQALVAERLAAAGFAIEHHPHGPVANLWARLGARRPLLVLAGHTDVVPPGPAAAWHTPPFEPTVRDGFLHGRGAADMKGAVAAMVVAAERFAARHPRPAGSLALLLTSDEEGPAVDGTARVVETLRARGEAVDWCLVGEPSSEQRLGDVVKHGRRGSLNGTLTVVGVQGHVAYPERADNPVHRAAPALAELCAARWDEGDEDFPPTSFQISNLHAGTGADNVIPGELTVRFNFRYAPGQDPASLERAVRAILDRHRLRYRLAWDPPSQPFITRGGPLLAAVLDAVEAVCGLRPRCSTGGGTSDGRFLAAAGAQVVELGPLNATIHQVDERVAVADLERLAEVYGRIIETLLAPG</sequence>
<dbReference type="FunFam" id="3.40.630.10:FF:000005">
    <property type="entry name" value="Succinyl-diaminopimelate desuccinylase"/>
    <property type="match status" value="1"/>
</dbReference>
<dbReference type="GO" id="GO:0008270">
    <property type="term" value="F:zinc ion binding"/>
    <property type="evidence" value="ECO:0007669"/>
    <property type="project" value="UniProtKB-UniRule"/>
</dbReference>
<comment type="pathway">
    <text evidence="1 15">Amino-acid biosynthesis; L-lysine biosynthesis via DAP pathway; LL-2,6-diaminopimelate from (S)-tetrahydrodipicolinate (succinylase route): step 3/3.</text>
</comment>
<evidence type="ECO:0000256" key="14">
    <source>
        <dbReference type="ARBA" id="ARBA00051301"/>
    </source>
</evidence>
<dbReference type="PANTHER" id="PTHR43808:SF31">
    <property type="entry name" value="N-ACETYL-L-CITRULLINE DEACETYLASE"/>
    <property type="match status" value="1"/>
</dbReference>
<feature type="binding site" evidence="15">
    <location>
        <position position="66"/>
    </location>
    <ligand>
        <name>Zn(2+)</name>
        <dbReference type="ChEBI" id="CHEBI:29105"/>
        <label>1</label>
    </ligand>
</feature>
<keyword evidence="10 15" id="KW-0220">Diaminopimelate biosynthesis</keyword>
<dbReference type="SUPFAM" id="SSF53187">
    <property type="entry name" value="Zn-dependent exopeptidases"/>
    <property type="match status" value="1"/>
</dbReference>
<dbReference type="RefSeq" id="WP_123401176.1">
    <property type="nucleotide sequence ID" value="NZ_RJVI01000002.1"/>
</dbReference>
<evidence type="ECO:0000256" key="4">
    <source>
        <dbReference type="ARBA" id="ARBA00011921"/>
    </source>
</evidence>
<dbReference type="EC" id="3.5.1.18" evidence="4 15"/>
<dbReference type="Pfam" id="PF01546">
    <property type="entry name" value="Peptidase_M20"/>
    <property type="match status" value="1"/>
</dbReference>
<evidence type="ECO:0000256" key="2">
    <source>
        <dbReference type="ARBA" id="ARBA00006746"/>
    </source>
</evidence>
<dbReference type="GO" id="GO:0050897">
    <property type="term" value="F:cobalt ion binding"/>
    <property type="evidence" value="ECO:0007669"/>
    <property type="project" value="UniProtKB-UniRule"/>
</dbReference>
<comment type="function">
    <text evidence="15">Catalyzes the hydrolysis of N-succinyl-L,L-diaminopimelic acid (SDAP), forming succinate and LL-2,6-diaminopimelate (DAP), an intermediate involved in the bacterial biosynthesis of lysine and meso-diaminopimelic acid, an essential component of bacterial cell walls.</text>
</comment>
<dbReference type="GO" id="GO:0006526">
    <property type="term" value="P:L-arginine biosynthetic process"/>
    <property type="evidence" value="ECO:0007669"/>
    <property type="project" value="TreeGrafter"/>
</dbReference>
<feature type="active site" description="Proton acceptor" evidence="15">
    <location>
        <position position="133"/>
    </location>
</feature>
<reference evidence="17 18" key="1">
    <citation type="submission" date="2018-11" db="EMBL/GenBank/DDBJ databases">
        <title>Genomic Encyclopedia of Type Strains, Phase IV (KMG-IV): sequencing the most valuable type-strain genomes for metagenomic binning, comparative biology and taxonomic classification.</title>
        <authorList>
            <person name="Goeker M."/>
        </authorList>
    </citation>
    <scope>NUCLEOTIDE SEQUENCE [LARGE SCALE GENOMIC DNA]</scope>
    <source>
        <strain evidence="17 18">DSM 100275</strain>
    </source>
</reference>
<feature type="binding site" evidence="15">
    <location>
        <position position="162"/>
    </location>
    <ligand>
        <name>Zn(2+)</name>
        <dbReference type="ChEBI" id="CHEBI:29105"/>
        <label>1</label>
    </ligand>
</feature>
<gene>
    <name evidence="15" type="primary">dapE</name>
    <name evidence="17" type="ORF">EDC57_1405</name>
</gene>
<feature type="domain" description="Peptidase M20 dimerisation" evidence="16">
    <location>
        <begin position="176"/>
        <end position="281"/>
    </location>
</feature>
<organism evidence="17 18">
    <name type="scientific">Inmirania thermothiophila</name>
    <dbReference type="NCBI Taxonomy" id="1750597"/>
    <lineage>
        <taxon>Bacteria</taxon>
        <taxon>Pseudomonadati</taxon>
        <taxon>Pseudomonadota</taxon>
        <taxon>Gammaproteobacteria</taxon>
        <taxon>Chromatiales</taxon>
        <taxon>Ectothiorhodospiraceae</taxon>
        <taxon>Inmirania</taxon>
    </lineage>
</organism>
<proteinExistence type="inferred from homology"/>
<dbReference type="GO" id="GO:0009014">
    <property type="term" value="F:succinyl-diaminopimelate desuccinylase activity"/>
    <property type="evidence" value="ECO:0007669"/>
    <property type="project" value="UniProtKB-UniRule"/>
</dbReference>
<evidence type="ECO:0000256" key="9">
    <source>
        <dbReference type="ARBA" id="ARBA00022833"/>
    </source>
</evidence>
<dbReference type="SUPFAM" id="SSF55031">
    <property type="entry name" value="Bacterial exopeptidase dimerisation domain"/>
    <property type="match status" value="1"/>
</dbReference>
<keyword evidence="9 15" id="KW-0862">Zinc</keyword>
<dbReference type="GO" id="GO:0008777">
    <property type="term" value="F:acetylornithine deacetylase activity"/>
    <property type="evidence" value="ECO:0007669"/>
    <property type="project" value="TreeGrafter"/>
</dbReference>
<feature type="binding site" evidence="15">
    <location>
        <position position="99"/>
    </location>
    <ligand>
        <name>Zn(2+)</name>
        <dbReference type="ChEBI" id="CHEBI:29105"/>
        <label>2</label>
    </ligand>
</feature>
<dbReference type="Pfam" id="PF07687">
    <property type="entry name" value="M20_dimer"/>
    <property type="match status" value="1"/>
</dbReference>
<dbReference type="GO" id="GO:0009089">
    <property type="term" value="P:lysine biosynthetic process via diaminopimelate"/>
    <property type="evidence" value="ECO:0007669"/>
    <property type="project" value="UniProtKB-UniRule"/>
</dbReference>
<dbReference type="OrthoDB" id="9809784at2"/>
<evidence type="ECO:0000256" key="5">
    <source>
        <dbReference type="ARBA" id="ARBA00022391"/>
    </source>
</evidence>
<protein>
    <recommendedName>
        <fullName evidence="5 15">Succinyl-diaminopimelate desuccinylase</fullName>
        <shortName evidence="15">SDAP desuccinylase</shortName>
        <ecNumber evidence="4 15">3.5.1.18</ecNumber>
    </recommendedName>
    <alternativeName>
        <fullName evidence="13 15">N-succinyl-LL-2,6-diaminoheptanedioate amidohydrolase</fullName>
    </alternativeName>
</protein>
<accession>A0A3N1Y102</accession>
<name>A0A3N1Y102_9GAMM</name>
<dbReference type="HAMAP" id="MF_01690">
    <property type="entry name" value="DapE"/>
    <property type="match status" value="1"/>
</dbReference>
<dbReference type="Gene3D" id="3.40.630.10">
    <property type="entry name" value="Zn peptidases"/>
    <property type="match status" value="2"/>
</dbReference>
<feature type="binding site" evidence="15">
    <location>
        <position position="134"/>
    </location>
    <ligand>
        <name>Zn(2+)</name>
        <dbReference type="ChEBI" id="CHEBI:29105"/>
        <label>2</label>
    </ligand>
</feature>
<dbReference type="CDD" id="cd03891">
    <property type="entry name" value="M20_DapE_proteobac"/>
    <property type="match status" value="1"/>
</dbReference>
<dbReference type="InterPro" id="IPR036264">
    <property type="entry name" value="Bact_exopeptidase_dim_dom"/>
</dbReference>
<dbReference type="InterPro" id="IPR002933">
    <property type="entry name" value="Peptidase_M20"/>
</dbReference>
<evidence type="ECO:0000313" key="17">
    <source>
        <dbReference type="EMBL" id="ROR32208.1"/>
    </source>
</evidence>
<keyword evidence="8 15" id="KW-0378">Hydrolase</keyword>
<evidence type="ECO:0000259" key="16">
    <source>
        <dbReference type="Pfam" id="PF07687"/>
    </source>
</evidence>